<name>A0A1V2ILI1_9ACTN</name>
<dbReference type="SMART" id="SM00228">
    <property type="entry name" value="PDZ"/>
    <property type="match status" value="1"/>
</dbReference>
<dbReference type="Pfam" id="PF13365">
    <property type="entry name" value="Trypsin_2"/>
    <property type="match status" value="1"/>
</dbReference>
<comment type="similarity">
    <text evidence="1">Belongs to the peptidase S1C family.</text>
</comment>
<dbReference type="PANTHER" id="PTHR43343">
    <property type="entry name" value="PEPTIDASE S12"/>
    <property type="match status" value="1"/>
</dbReference>
<dbReference type="GO" id="GO:0004252">
    <property type="term" value="F:serine-type endopeptidase activity"/>
    <property type="evidence" value="ECO:0007669"/>
    <property type="project" value="InterPro"/>
</dbReference>
<gene>
    <name evidence="5" type="ORF">BL253_00620</name>
</gene>
<dbReference type="InterPro" id="IPR009003">
    <property type="entry name" value="Peptidase_S1_PA"/>
</dbReference>
<dbReference type="Pfam" id="PF13180">
    <property type="entry name" value="PDZ_2"/>
    <property type="match status" value="1"/>
</dbReference>
<dbReference type="Gene3D" id="2.40.10.10">
    <property type="entry name" value="Trypsin-like serine proteases"/>
    <property type="match status" value="2"/>
</dbReference>
<evidence type="ECO:0000256" key="3">
    <source>
        <dbReference type="ARBA" id="ARBA00022801"/>
    </source>
</evidence>
<comment type="caution">
    <text evidence="5">The sequence shown here is derived from an EMBL/GenBank/DDBJ whole genome shotgun (WGS) entry which is preliminary data.</text>
</comment>
<dbReference type="OrthoDB" id="9758917at2"/>
<protein>
    <submittedName>
        <fullName evidence="5">Peptidase S1</fullName>
    </submittedName>
</protein>
<dbReference type="Proteomes" id="UP000188929">
    <property type="component" value="Unassembled WGS sequence"/>
</dbReference>
<dbReference type="PROSITE" id="PS50106">
    <property type="entry name" value="PDZ"/>
    <property type="match status" value="1"/>
</dbReference>
<dbReference type="SUPFAM" id="SSF50494">
    <property type="entry name" value="Trypsin-like serine proteases"/>
    <property type="match status" value="1"/>
</dbReference>
<evidence type="ECO:0000259" key="4">
    <source>
        <dbReference type="PROSITE" id="PS50106"/>
    </source>
</evidence>
<dbReference type="InterPro" id="IPR043504">
    <property type="entry name" value="Peptidase_S1_PA_chymotrypsin"/>
</dbReference>
<dbReference type="Gene3D" id="2.30.42.10">
    <property type="match status" value="1"/>
</dbReference>
<reference evidence="6" key="1">
    <citation type="submission" date="2016-10" db="EMBL/GenBank/DDBJ databases">
        <title>Frankia sp. NRRL B-16386 Genome sequencing.</title>
        <authorList>
            <person name="Ghodhbane-Gtari F."/>
            <person name="Swanson E."/>
            <person name="Gueddou A."/>
            <person name="Hezbri K."/>
            <person name="Ktari K."/>
            <person name="Nouioui I."/>
            <person name="Morris K."/>
            <person name="Simpson S."/>
            <person name="Abebe-Akele F."/>
            <person name="Thomas K."/>
            <person name="Gtari M."/>
            <person name="Tisa L.S."/>
        </authorList>
    </citation>
    <scope>NUCLEOTIDE SEQUENCE [LARGE SCALE GENOMIC DNA]</scope>
    <source>
        <strain evidence="6">NRRL B-16386</strain>
    </source>
</reference>
<dbReference type="InterPro" id="IPR001478">
    <property type="entry name" value="PDZ"/>
</dbReference>
<dbReference type="PRINTS" id="PR00834">
    <property type="entry name" value="PROTEASES2C"/>
</dbReference>
<organism evidence="5 6">
    <name type="scientific">Pseudofrankia asymbiotica</name>
    <dbReference type="NCBI Taxonomy" id="1834516"/>
    <lineage>
        <taxon>Bacteria</taxon>
        <taxon>Bacillati</taxon>
        <taxon>Actinomycetota</taxon>
        <taxon>Actinomycetes</taxon>
        <taxon>Frankiales</taxon>
        <taxon>Frankiaceae</taxon>
        <taxon>Pseudofrankia</taxon>
    </lineage>
</organism>
<keyword evidence="2" id="KW-0645">Protease</keyword>
<dbReference type="PANTHER" id="PTHR43343:SF3">
    <property type="entry name" value="PROTEASE DO-LIKE 8, CHLOROPLASTIC"/>
    <property type="match status" value="1"/>
</dbReference>
<dbReference type="InterPro" id="IPR001940">
    <property type="entry name" value="Peptidase_S1C"/>
</dbReference>
<sequence length="361" mass="35514">MVALVAGLVGGLVGGVCVAWLAPDDSGSAIVGSGMVVGTDAPVGSAGSVADAAARALPSVVTIKARGQQGSTGSGVIVRPDGYIVTNAHVIAPAANGAGEIVVIRYQDVTEIPAQLVGQDPKTDLAVIRINADGQLPAATLGRSSSLRVGTPVIAIGAPLDLQGSVSTGIVSALDRSQSEPTGGGGSSQLSGAIQTDAAINPGSSGGALVDGNGQVVGINTAIASVPGAPAGDDGQTGSIGVGFAIPIDYARSIADEIIQTGHATHPYLGISAATVTKTDAAATGRVPGALIRELDSSGPAAAAGLRVGDVVTKIDDVVVSGANELLETARRHHVGDRVTVRYQRAGRDAAAQVTLTEQKS</sequence>
<feature type="domain" description="PDZ" evidence="4">
    <location>
        <begin position="258"/>
        <end position="347"/>
    </location>
</feature>
<dbReference type="InterPro" id="IPR051201">
    <property type="entry name" value="Chloro_Bact_Ser_Proteases"/>
</dbReference>
<keyword evidence="6" id="KW-1185">Reference proteome</keyword>
<dbReference type="EMBL" id="MOMC01000002">
    <property type="protein sequence ID" value="ONH33875.1"/>
    <property type="molecule type" value="Genomic_DNA"/>
</dbReference>
<dbReference type="InterPro" id="IPR036034">
    <property type="entry name" value="PDZ_sf"/>
</dbReference>
<keyword evidence="3" id="KW-0378">Hydrolase</keyword>
<dbReference type="GO" id="GO:0006508">
    <property type="term" value="P:proteolysis"/>
    <property type="evidence" value="ECO:0007669"/>
    <property type="project" value="UniProtKB-KW"/>
</dbReference>
<dbReference type="AlphaFoldDB" id="A0A1V2ILI1"/>
<evidence type="ECO:0000313" key="5">
    <source>
        <dbReference type="EMBL" id="ONH33875.1"/>
    </source>
</evidence>
<evidence type="ECO:0000256" key="1">
    <source>
        <dbReference type="ARBA" id="ARBA00010541"/>
    </source>
</evidence>
<evidence type="ECO:0000313" key="6">
    <source>
        <dbReference type="Proteomes" id="UP000188929"/>
    </source>
</evidence>
<dbReference type="STRING" id="1834516.BL253_00620"/>
<accession>A0A1V2ILI1</accession>
<evidence type="ECO:0000256" key="2">
    <source>
        <dbReference type="ARBA" id="ARBA00022670"/>
    </source>
</evidence>
<dbReference type="SUPFAM" id="SSF50156">
    <property type="entry name" value="PDZ domain-like"/>
    <property type="match status" value="1"/>
</dbReference>
<proteinExistence type="inferred from homology"/>